<keyword evidence="3" id="KW-0472">Membrane</keyword>
<accession>A0A6G1JHB3</accession>
<evidence type="ECO:0000256" key="4">
    <source>
        <dbReference type="SAM" id="SignalP"/>
    </source>
</evidence>
<dbReference type="InterPro" id="IPR015915">
    <property type="entry name" value="Kelch-typ_b-propeller"/>
</dbReference>
<reference evidence="5" key="1">
    <citation type="journal article" date="2020" name="Stud. Mycol.">
        <title>101 Dothideomycetes genomes: a test case for predicting lifestyles and emergence of pathogens.</title>
        <authorList>
            <person name="Haridas S."/>
            <person name="Albert R."/>
            <person name="Binder M."/>
            <person name="Bloem J."/>
            <person name="Labutti K."/>
            <person name="Salamov A."/>
            <person name="Andreopoulos B."/>
            <person name="Baker S."/>
            <person name="Barry K."/>
            <person name="Bills G."/>
            <person name="Bluhm B."/>
            <person name="Cannon C."/>
            <person name="Castanera R."/>
            <person name="Culley D."/>
            <person name="Daum C."/>
            <person name="Ezra D."/>
            <person name="Gonzalez J."/>
            <person name="Henrissat B."/>
            <person name="Kuo A."/>
            <person name="Liang C."/>
            <person name="Lipzen A."/>
            <person name="Lutzoni F."/>
            <person name="Magnuson J."/>
            <person name="Mondo S."/>
            <person name="Nolan M."/>
            <person name="Ohm R."/>
            <person name="Pangilinan J."/>
            <person name="Park H.-J."/>
            <person name="Ramirez L."/>
            <person name="Alfaro M."/>
            <person name="Sun H."/>
            <person name="Tritt A."/>
            <person name="Yoshinaga Y."/>
            <person name="Zwiers L.-H."/>
            <person name="Turgeon B."/>
            <person name="Goodwin S."/>
            <person name="Spatafora J."/>
            <person name="Crous P."/>
            <person name="Grigoriev I."/>
        </authorList>
    </citation>
    <scope>NUCLEOTIDE SEQUENCE</scope>
    <source>
        <strain evidence="5">CBS 122367</strain>
    </source>
</reference>
<keyword evidence="3" id="KW-1133">Transmembrane helix</keyword>
<dbReference type="Pfam" id="PF24681">
    <property type="entry name" value="Kelch_KLHDC2_KLHL20_DRC7"/>
    <property type="match status" value="1"/>
</dbReference>
<keyword evidence="2" id="KW-0677">Repeat</keyword>
<evidence type="ECO:0000313" key="6">
    <source>
        <dbReference type="Proteomes" id="UP000799291"/>
    </source>
</evidence>
<dbReference type="PANTHER" id="PTHR46228">
    <property type="entry name" value="KELCH DOMAIN-CONTAINING PROTEIN"/>
    <property type="match status" value="1"/>
</dbReference>
<keyword evidence="3" id="KW-0812">Transmembrane</keyword>
<protein>
    <recommendedName>
        <fullName evidence="7">Galactose oxidase</fullName>
    </recommendedName>
</protein>
<evidence type="ECO:0008006" key="7">
    <source>
        <dbReference type="Google" id="ProtNLM"/>
    </source>
</evidence>
<dbReference type="EMBL" id="MU005572">
    <property type="protein sequence ID" value="KAF2689565.1"/>
    <property type="molecule type" value="Genomic_DNA"/>
</dbReference>
<gene>
    <name evidence="5" type="ORF">K458DRAFT_330070</name>
</gene>
<feature type="signal peptide" evidence="4">
    <location>
        <begin position="1"/>
        <end position="24"/>
    </location>
</feature>
<evidence type="ECO:0000313" key="5">
    <source>
        <dbReference type="EMBL" id="KAF2689565.1"/>
    </source>
</evidence>
<dbReference type="OrthoDB" id="10251809at2759"/>
<dbReference type="PANTHER" id="PTHR46228:SF2">
    <property type="entry name" value="KELCH REPEAT PROTEIN (AFU_ORTHOLOGUE AFUA_4G14350)"/>
    <property type="match status" value="1"/>
</dbReference>
<feature type="transmembrane region" description="Helical" evidence="3">
    <location>
        <begin position="463"/>
        <end position="480"/>
    </location>
</feature>
<keyword evidence="4" id="KW-0732">Signal</keyword>
<feature type="chain" id="PRO_5026018838" description="Galactose oxidase" evidence="4">
    <location>
        <begin position="25"/>
        <end position="481"/>
    </location>
</feature>
<keyword evidence="1" id="KW-0880">Kelch repeat</keyword>
<name>A0A6G1JHB3_9PLEO</name>
<evidence type="ECO:0000256" key="2">
    <source>
        <dbReference type="ARBA" id="ARBA00022737"/>
    </source>
</evidence>
<dbReference type="SUPFAM" id="SSF50965">
    <property type="entry name" value="Galactose oxidase, central domain"/>
    <property type="match status" value="1"/>
</dbReference>
<keyword evidence="6" id="KW-1185">Reference proteome</keyword>
<sequence length="481" mass="52388">MNLSAKMNSHKSCLIAMLLSPGLATCQIVSGVPPDYFCARYGHTATRRGDSVFVYGGQREPLAFDGSLLVRVDLSRPWNAFEGGPPMSFVDNNEMSTDPPSLVQEGGLFLGNDGDIFVYGGGAANFTLNTSSPQPKSFVDNNLRSITQRNESWSYLDLGLEATHSPQLGASAQAGEQGLAFYFNGIIGDEVSREPHPRMIVLDLREEKARNVSTAAISPTDARVGATLQYIPGVGKKGVLVLVGGGVRQRSDDANTHELGGTMAPLNTIHVLDIASLDHGEGTWYQQKTNGRTPAPRADICAASIASPDGTGHHIYMFAGRNQTNAFDEVWVLSLPQFRWTKVFNGTHPNYGGVCQMVGTKQMLVLGGNNVEEPRPQCDKKYKIFLFELTNLKWTPTYVKDSSPYRVPKAVFEWIGGTGMGEANMTEPEGGFDSQGLAELFKTTQSASLRYGRVNAGMRMGRGLGFDLLTLILMLSWVFLW</sequence>
<organism evidence="5 6">
    <name type="scientific">Lentithecium fluviatile CBS 122367</name>
    <dbReference type="NCBI Taxonomy" id="1168545"/>
    <lineage>
        <taxon>Eukaryota</taxon>
        <taxon>Fungi</taxon>
        <taxon>Dikarya</taxon>
        <taxon>Ascomycota</taxon>
        <taxon>Pezizomycotina</taxon>
        <taxon>Dothideomycetes</taxon>
        <taxon>Pleosporomycetidae</taxon>
        <taxon>Pleosporales</taxon>
        <taxon>Massarineae</taxon>
        <taxon>Lentitheciaceae</taxon>
        <taxon>Lentithecium</taxon>
    </lineage>
</organism>
<dbReference type="AlphaFoldDB" id="A0A6G1JHB3"/>
<proteinExistence type="predicted"/>
<evidence type="ECO:0000256" key="1">
    <source>
        <dbReference type="ARBA" id="ARBA00022441"/>
    </source>
</evidence>
<dbReference type="Gene3D" id="2.120.10.80">
    <property type="entry name" value="Kelch-type beta propeller"/>
    <property type="match status" value="2"/>
</dbReference>
<dbReference type="InterPro" id="IPR011043">
    <property type="entry name" value="Gal_Oxase/kelch_b-propeller"/>
</dbReference>
<evidence type="ECO:0000256" key="3">
    <source>
        <dbReference type="SAM" id="Phobius"/>
    </source>
</evidence>
<dbReference type="Proteomes" id="UP000799291">
    <property type="component" value="Unassembled WGS sequence"/>
</dbReference>